<sequence>MTWSQLKTLLNNSTVLSTGRDTFAFGPMRVPAKGAGK</sequence>
<gene>
    <name evidence="1" type="ORF">SAMN05216197_16810</name>
</gene>
<evidence type="ECO:0000313" key="1">
    <source>
        <dbReference type="EMBL" id="SEU12047.1"/>
    </source>
</evidence>
<organism evidence="1 2">
    <name type="scientific">Pseudomonas graminis</name>
    <dbReference type="NCBI Taxonomy" id="158627"/>
    <lineage>
        <taxon>Bacteria</taxon>
        <taxon>Pseudomonadati</taxon>
        <taxon>Pseudomonadota</taxon>
        <taxon>Gammaproteobacteria</taxon>
        <taxon>Pseudomonadales</taxon>
        <taxon>Pseudomonadaceae</taxon>
        <taxon>Pseudomonas</taxon>
    </lineage>
</organism>
<accession>A0A1I0JNK1</accession>
<dbReference type="EMBL" id="FOHW01000068">
    <property type="protein sequence ID" value="SEU12047.1"/>
    <property type="molecule type" value="Genomic_DNA"/>
</dbReference>
<protein>
    <submittedName>
        <fullName evidence="1">Uncharacterized protein</fullName>
    </submittedName>
</protein>
<evidence type="ECO:0000313" key="2">
    <source>
        <dbReference type="Proteomes" id="UP000182332"/>
    </source>
</evidence>
<dbReference type="AlphaFoldDB" id="A0A1I0JNK1"/>
<proteinExistence type="predicted"/>
<dbReference type="Proteomes" id="UP000182332">
    <property type="component" value="Unassembled WGS sequence"/>
</dbReference>
<reference evidence="1 2" key="1">
    <citation type="submission" date="2016-10" db="EMBL/GenBank/DDBJ databases">
        <authorList>
            <person name="de Groot N.N."/>
        </authorList>
    </citation>
    <scope>NUCLEOTIDE SEQUENCE [LARGE SCALE GENOMIC DNA]</scope>
    <source>
        <strain evidence="1 2">DSM 11363</strain>
    </source>
</reference>
<name>A0A1I0JNK1_9PSED</name>